<dbReference type="PANTHER" id="PTHR34849:SF3">
    <property type="entry name" value="SSR2962 PROTEIN"/>
    <property type="match status" value="1"/>
</dbReference>
<evidence type="ECO:0000313" key="1">
    <source>
        <dbReference type="EMBL" id="SHF23027.1"/>
    </source>
</evidence>
<dbReference type="SUPFAM" id="SSF46689">
    <property type="entry name" value="Homeodomain-like"/>
    <property type="match status" value="1"/>
</dbReference>
<reference evidence="1 2" key="1">
    <citation type="submission" date="2016-11" db="EMBL/GenBank/DDBJ databases">
        <authorList>
            <person name="Jaros S."/>
            <person name="Januszkiewicz K."/>
            <person name="Wedrychowicz H."/>
        </authorList>
    </citation>
    <scope>NUCLEOTIDE SEQUENCE [LARGE SCALE GENOMIC DNA]</scope>
    <source>
        <strain evidence="1 2">DSM 44666</strain>
    </source>
</reference>
<organism evidence="1 2">
    <name type="scientific">Seinonella peptonophila</name>
    <dbReference type="NCBI Taxonomy" id="112248"/>
    <lineage>
        <taxon>Bacteria</taxon>
        <taxon>Bacillati</taxon>
        <taxon>Bacillota</taxon>
        <taxon>Bacilli</taxon>
        <taxon>Bacillales</taxon>
        <taxon>Thermoactinomycetaceae</taxon>
        <taxon>Seinonella</taxon>
    </lineage>
</organism>
<dbReference type="OrthoDB" id="9808242at2"/>
<dbReference type="Proteomes" id="UP000184476">
    <property type="component" value="Unassembled WGS sequence"/>
</dbReference>
<proteinExistence type="predicted"/>
<dbReference type="Gene3D" id="1.10.10.10">
    <property type="entry name" value="Winged helix-like DNA-binding domain superfamily/Winged helix DNA-binding domain"/>
    <property type="match status" value="1"/>
</dbReference>
<dbReference type="PANTHER" id="PTHR34849">
    <property type="entry name" value="SSL5025 PROTEIN"/>
    <property type="match status" value="1"/>
</dbReference>
<sequence length="80" mass="9010">MDARAYLNEIAQDYVSITCNKKIVGGMPAIKGTRIQVSLILACLRDKMSIEEICEDYHLSSDNIKKAMEYAIAVLDRPFL</sequence>
<evidence type="ECO:0000313" key="2">
    <source>
        <dbReference type="Proteomes" id="UP000184476"/>
    </source>
</evidence>
<dbReference type="EMBL" id="FQVL01000011">
    <property type="protein sequence ID" value="SHF23027.1"/>
    <property type="molecule type" value="Genomic_DNA"/>
</dbReference>
<name>A0A1M4ZYV9_9BACL</name>
<dbReference type="InterPro" id="IPR036388">
    <property type="entry name" value="WH-like_DNA-bd_sf"/>
</dbReference>
<dbReference type="InterPro" id="IPR009057">
    <property type="entry name" value="Homeodomain-like_sf"/>
</dbReference>
<dbReference type="InterPro" id="IPR007367">
    <property type="entry name" value="DUF433"/>
</dbReference>
<dbReference type="AlphaFoldDB" id="A0A1M4ZYV9"/>
<dbReference type="RefSeq" id="WP_084731630.1">
    <property type="nucleotide sequence ID" value="NZ_FQVL01000011.1"/>
</dbReference>
<dbReference type="Pfam" id="PF04255">
    <property type="entry name" value="DUF433"/>
    <property type="match status" value="1"/>
</dbReference>
<gene>
    <name evidence="1" type="ORF">SAMN05444392_11147</name>
</gene>
<accession>A0A1M4ZYV9</accession>
<keyword evidence="2" id="KW-1185">Reference proteome</keyword>
<protein>
    <submittedName>
        <fullName evidence="1">Uncharacterized conserved protein, DUF433 family</fullName>
    </submittedName>
</protein>